<comment type="cofactor">
    <cofactor evidence="5">
        <name>Mg(2+)</name>
        <dbReference type="ChEBI" id="CHEBI:18420"/>
    </cofactor>
</comment>
<feature type="binding site" evidence="5">
    <location>
        <begin position="99"/>
        <end position="102"/>
    </location>
    <ligand>
        <name>substrate</name>
    </ligand>
</feature>
<accession>A0A518GVE7</accession>
<evidence type="ECO:0000256" key="3">
    <source>
        <dbReference type="ARBA" id="ARBA00029596"/>
    </source>
</evidence>
<dbReference type="CDD" id="cd16841">
    <property type="entry name" value="RraA_family"/>
    <property type="match status" value="1"/>
</dbReference>
<feature type="binding site" evidence="5">
    <location>
        <position position="122"/>
    </location>
    <ligand>
        <name>Mg(2+)</name>
        <dbReference type="ChEBI" id="CHEBI:18420"/>
    </ligand>
</feature>
<dbReference type="GO" id="GO:0046872">
    <property type="term" value="F:metal ion binding"/>
    <property type="evidence" value="ECO:0007669"/>
    <property type="project" value="UniProtKB-KW"/>
</dbReference>
<proteinExistence type="predicted"/>
<evidence type="ECO:0000256" key="5">
    <source>
        <dbReference type="PIRSR" id="PIRSR605493-1"/>
    </source>
</evidence>
<dbReference type="KEGG" id="tpla:ElP_04000"/>
<evidence type="ECO:0000313" key="6">
    <source>
        <dbReference type="EMBL" id="QDV32566.1"/>
    </source>
</evidence>
<dbReference type="EMBL" id="CP036426">
    <property type="protein sequence ID" value="QDV32566.1"/>
    <property type="molecule type" value="Genomic_DNA"/>
</dbReference>
<dbReference type="Proteomes" id="UP000317835">
    <property type="component" value="Chromosome"/>
</dbReference>
<keyword evidence="7" id="KW-1185">Reference proteome</keyword>
<dbReference type="RefSeq" id="WP_145266752.1">
    <property type="nucleotide sequence ID" value="NZ_CP036426.1"/>
</dbReference>
<name>A0A518GVE7_9BACT</name>
<organism evidence="6 7">
    <name type="scientific">Tautonia plasticadhaerens</name>
    <dbReference type="NCBI Taxonomy" id="2527974"/>
    <lineage>
        <taxon>Bacteria</taxon>
        <taxon>Pseudomonadati</taxon>
        <taxon>Planctomycetota</taxon>
        <taxon>Planctomycetia</taxon>
        <taxon>Isosphaerales</taxon>
        <taxon>Isosphaeraceae</taxon>
        <taxon>Tautonia</taxon>
    </lineage>
</organism>
<evidence type="ECO:0000256" key="1">
    <source>
        <dbReference type="ARBA" id="ARBA00001968"/>
    </source>
</evidence>
<dbReference type="PANTHER" id="PTHR33254:SF4">
    <property type="entry name" value="4-HYDROXY-4-METHYL-2-OXOGLUTARATE ALDOLASE 3-RELATED"/>
    <property type="match status" value="1"/>
</dbReference>
<reference evidence="6 7" key="1">
    <citation type="submission" date="2019-02" db="EMBL/GenBank/DDBJ databases">
        <title>Deep-cultivation of Planctomycetes and their phenomic and genomic characterization uncovers novel biology.</title>
        <authorList>
            <person name="Wiegand S."/>
            <person name="Jogler M."/>
            <person name="Boedeker C."/>
            <person name="Pinto D."/>
            <person name="Vollmers J."/>
            <person name="Rivas-Marin E."/>
            <person name="Kohn T."/>
            <person name="Peeters S.H."/>
            <person name="Heuer A."/>
            <person name="Rast P."/>
            <person name="Oberbeckmann S."/>
            <person name="Bunk B."/>
            <person name="Jeske O."/>
            <person name="Meyerdierks A."/>
            <person name="Storesund J.E."/>
            <person name="Kallscheuer N."/>
            <person name="Luecker S."/>
            <person name="Lage O.M."/>
            <person name="Pohl T."/>
            <person name="Merkel B.J."/>
            <person name="Hornburger P."/>
            <person name="Mueller R.-W."/>
            <person name="Bruemmer F."/>
            <person name="Labrenz M."/>
            <person name="Spormann A.M."/>
            <person name="Op den Camp H."/>
            <person name="Overmann J."/>
            <person name="Amann R."/>
            <person name="Jetten M.S.M."/>
            <person name="Mascher T."/>
            <person name="Medema M.H."/>
            <person name="Devos D.P."/>
            <person name="Kaster A.-K."/>
            <person name="Ovreas L."/>
            <person name="Rohde M."/>
            <person name="Galperin M.Y."/>
            <person name="Jogler C."/>
        </authorList>
    </citation>
    <scope>NUCLEOTIDE SEQUENCE [LARGE SCALE GENOMIC DNA]</scope>
    <source>
        <strain evidence="6 7">ElP</strain>
    </source>
</reference>
<feature type="binding site" evidence="5">
    <location>
        <position position="121"/>
    </location>
    <ligand>
        <name>substrate</name>
    </ligand>
</feature>
<comment type="cofactor">
    <cofactor evidence="1">
        <name>a divalent metal cation</name>
        <dbReference type="ChEBI" id="CHEBI:60240"/>
    </cofactor>
</comment>
<dbReference type="SUPFAM" id="SSF89562">
    <property type="entry name" value="RraA-like"/>
    <property type="match status" value="1"/>
</dbReference>
<protein>
    <recommendedName>
        <fullName evidence="2">Putative 4-hydroxy-4-methyl-2-oxoglutarate aldolase</fullName>
    </recommendedName>
    <alternativeName>
        <fullName evidence="3">Regulator of ribonuclease activity homolog</fullName>
    </alternativeName>
    <alternativeName>
        <fullName evidence="4">RraA-like protein</fullName>
    </alternativeName>
</protein>
<dbReference type="InterPro" id="IPR036704">
    <property type="entry name" value="RraA/RraA-like_sf"/>
</dbReference>
<evidence type="ECO:0000313" key="7">
    <source>
        <dbReference type="Proteomes" id="UP000317835"/>
    </source>
</evidence>
<dbReference type="OrthoDB" id="9784786at2"/>
<dbReference type="Pfam" id="PF03737">
    <property type="entry name" value="RraA-like"/>
    <property type="match status" value="1"/>
</dbReference>
<dbReference type="Gene3D" id="3.50.30.40">
    <property type="entry name" value="Ribonuclease E inhibitor RraA/RraA-like"/>
    <property type="match status" value="1"/>
</dbReference>
<dbReference type="InterPro" id="IPR005493">
    <property type="entry name" value="RraA/RraA-like"/>
</dbReference>
<gene>
    <name evidence="6" type="primary">proA_1</name>
    <name evidence="6" type="ORF">ElP_04000</name>
</gene>
<keyword evidence="5" id="KW-0460">Magnesium</keyword>
<evidence type="ECO:0000256" key="2">
    <source>
        <dbReference type="ARBA" id="ARBA00016549"/>
    </source>
</evidence>
<keyword evidence="5" id="KW-0479">Metal-binding</keyword>
<dbReference type="AlphaFoldDB" id="A0A518GVE7"/>
<sequence>MSAAPTPDPIALADRLAALYTPVVADVLDRIGYRDQCPRADVRPLAPDMRCAGVARTVHTVVSPTLDPPEPYKGEMEAVDALKAGDVMVVSRCEWSFWGELLSTAARYRGCRGVLIDGFTRDTKAIMEMGYPVFCRGIHPADSLGRLDVDAFDVPIEFGGVSVRPGDLVLADHDGIVFVPAVAAEEAISRAEEKVRGENLVRDKLAEGMTVTEAFRRFGVL</sequence>
<dbReference type="PANTHER" id="PTHR33254">
    <property type="entry name" value="4-HYDROXY-4-METHYL-2-OXOGLUTARATE ALDOLASE 3-RELATED"/>
    <property type="match status" value="1"/>
</dbReference>
<evidence type="ECO:0000256" key="4">
    <source>
        <dbReference type="ARBA" id="ARBA00030169"/>
    </source>
</evidence>